<dbReference type="Gene3D" id="1.25.40.10">
    <property type="entry name" value="Tetratricopeptide repeat domain"/>
    <property type="match status" value="1"/>
</dbReference>
<dbReference type="InterPro" id="IPR011990">
    <property type="entry name" value="TPR-like_helical_dom_sf"/>
</dbReference>
<gene>
    <name evidence="1" type="ORF">A1353_23070</name>
</gene>
<organism evidence="1 2">
    <name type="scientific">Methylomonas methanica</name>
    <dbReference type="NCBI Taxonomy" id="421"/>
    <lineage>
        <taxon>Bacteria</taxon>
        <taxon>Pseudomonadati</taxon>
        <taxon>Pseudomonadota</taxon>
        <taxon>Gammaproteobacteria</taxon>
        <taxon>Methylococcales</taxon>
        <taxon>Methylococcaceae</taxon>
        <taxon>Methylomonas</taxon>
    </lineage>
</organism>
<dbReference type="Proteomes" id="UP000077763">
    <property type="component" value="Unassembled WGS sequence"/>
</dbReference>
<dbReference type="RefSeq" id="WP_064038646.1">
    <property type="nucleotide sequence ID" value="NZ_LUUH01000101.1"/>
</dbReference>
<dbReference type="SUPFAM" id="SSF48452">
    <property type="entry name" value="TPR-like"/>
    <property type="match status" value="1"/>
</dbReference>
<accession>A0A177LV57</accession>
<evidence type="ECO:0000313" key="2">
    <source>
        <dbReference type="Proteomes" id="UP000077763"/>
    </source>
</evidence>
<evidence type="ECO:0000313" key="1">
    <source>
        <dbReference type="EMBL" id="OAH97371.1"/>
    </source>
</evidence>
<protein>
    <submittedName>
        <fullName evidence="1">Uncharacterized protein</fullName>
    </submittedName>
</protein>
<proteinExistence type="predicted"/>
<comment type="caution">
    <text evidence="1">The sequence shown here is derived from an EMBL/GenBank/DDBJ whole genome shotgun (WGS) entry which is preliminary data.</text>
</comment>
<sequence length="565" mass="65668">MIDSIFAKYNVPTDYPKNPLGTLYFILRKAELAKDLLHSEWEWLKSQSLAATIEVIKTQEENRKVIAEYREVIANDIRRDLVTLRKNKYVSSSILTIPSVESERALVFYKVHNQEMLSESEWDYVKTEYKSLLSFLKLKNKYGITEDIEFDAYSTKRLSMIELGHSLSSQDYGWLHFNSITSALNLIATQAATLANKYETDFTLLPPIEKLKLLYFLQKIEENIILNDDELQFLIKNSFNYACQTAQVKEFIALKSKYKATSIESDDPSQHLYKVLKKIDSAKPLTEPDVNYLKKRKLNETLKFAYKPYADELRSKVLSGQSLSDEEIEWCNTHNYFEIPFLAKLLAYGISDEKYSVDCPLYNILQKLNSEQRLSDEDVIWLEGEKLLRPGSKIYIAHHRLAALHFEEEFKRTKGYWNVVNASAHWRKADEPKTALKLTNNLQQLRTLKEAKLKSALFTTRGGALRDIEHLNDAETCALEAISHYADSHNPYTLMGALCYDTGRYEQGDEWFEKAVKRGAKIKDQDAELKRILSKKKGKELQEIIDHLVKKDPERFKWVKQYAKK</sequence>
<name>A0A177LV57_METMH</name>
<dbReference type="EMBL" id="LUUH01000101">
    <property type="protein sequence ID" value="OAH97371.1"/>
    <property type="molecule type" value="Genomic_DNA"/>
</dbReference>
<dbReference type="AlphaFoldDB" id="A0A177LV57"/>
<reference evidence="1 2" key="1">
    <citation type="submission" date="2016-03" db="EMBL/GenBank/DDBJ databases">
        <authorList>
            <person name="Ploux O."/>
        </authorList>
    </citation>
    <scope>NUCLEOTIDE SEQUENCE [LARGE SCALE GENOMIC DNA]</scope>
    <source>
        <strain evidence="1 2">R-45371</strain>
    </source>
</reference>